<dbReference type="Pfam" id="PF22776">
    <property type="entry name" value="K_trans_C"/>
    <property type="match status" value="1"/>
</dbReference>
<evidence type="ECO:0000256" key="6">
    <source>
        <dbReference type="ARBA" id="ARBA00022989"/>
    </source>
</evidence>
<gene>
    <name evidence="12" type="ORF">M408DRAFT_332138</name>
</gene>
<dbReference type="Proteomes" id="UP000054097">
    <property type="component" value="Unassembled WGS sequence"/>
</dbReference>
<dbReference type="STRING" id="933852.A0A0C3AWZ2"/>
<evidence type="ECO:0000256" key="9">
    <source>
        <dbReference type="SAM" id="Phobius"/>
    </source>
</evidence>
<dbReference type="PANTHER" id="PTHR30540">
    <property type="entry name" value="OSMOTIC STRESS POTASSIUM TRANSPORTER"/>
    <property type="match status" value="1"/>
</dbReference>
<keyword evidence="7" id="KW-0406">Ion transport</keyword>
<dbReference type="EMBL" id="KN824332">
    <property type="protein sequence ID" value="KIM23761.1"/>
    <property type="molecule type" value="Genomic_DNA"/>
</dbReference>
<dbReference type="InterPro" id="IPR053951">
    <property type="entry name" value="K_trans_N"/>
</dbReference>
<evidence type="ECO:0000256" key="8">
    <source>
        <dbReference type="ARBA" id="ARBA00023136"/>
    </source>
</evidence>
<organism evidence="12 13">
    <name type="scientific">Serendipita vermifera MAFF 305830</name>
    <dbReference type="NCBI Taxonomy" id="933852"/>
    <lineage>
        <taxon>Eukaryota</taxon>
        <taxon>Fungi</taxon>
        <taxon>Dikarya</taxon>
        <taxon>Basidiomycota</taxon>
        <taxon>Agaricomycotina</taxon>
        <taxon>Agaricomycetes</taxon>
        <taxon>Sebacinales</taxon>
        <taxon>Serendipitaceae</taxon>
        <taxon>Serendipita</taxon>
    </lineage>
</organism>
<dbReference type="GO" id="GO:0016020">
    <property type="term" value="C:membrane"/>
    <property type="evidence" value="ECO:0007669"/>
    <property type="project" value="UniProtKB-SubCell"/>
</dbReference>
<proteinExistence type="predicted"/>
<dbReference type="PANTHER" id="PTHR30540:SF83">
    <property type="entry name" value="K+ POTASSIUM TRANSPORTER"/>
    <property type="match status" value="1"/>
</dbReference>
<dbReference type="InterPro" id="IPR003855">
    <property type="entry name" value="K+_transporter"/>
</dbReference>
<feature type="transmembrane region" description="Helical" evidence="9">
    <location>
        <begin position="223"/>
        <end position="243"/>
    </location>
</feature>
<feature type="transmembrane region" description="Helical" evidence="9">
    <location>
        <begin position="173"/>
        <end position="202"/>
    </location>
</feature>
<feature type="domain" description="K+ potassium transporter integral membrane" evidence="10">
    <location>
        <begin position="1"/>
        <end position="348"/>
    </location>
</feature>
<sequence length="594" mass="65499">MLTPAVSVTSAVAGIALSVPSVTPNIGPISIAFLAALFLIQRFGTAKVSAIFSPVTFLWLLVLFGTGIYNITLFPGIFRAFDPSRAVMWFVRTGQYDLLSGVILALTGCEAMFANLGQFNRLSIQLSFTFVVYPATITAFLGQGARLITNGDTVIQNVFYASIPGGPGSGVYWFIYVLAILATIVASQAIITATFSLFQQVINLKSLPPVRMNYTSEKIQGQIYIPSVNWLLCAGTIIFVLVFPDLSKLTNAYGFAVATVMIVTTTLITLQIPHVKQHSWFLAAAWLAFFGFIDALFWGATLRKVPLGAWVPLLVGCIATAFMVFWTWAKGLEDTFDGANRRNLRQIISKELNQQPIATFLPTYTYTTTSASTIDSEDGPVTTAQSIGPPAEDATTEDFQLFLDAEGQEKILLPRMSTMAIFHKLSSGKGIPHTFYGFLKQWPALPRVVVFLSVRIMPVAHVDREDQYQISKVRTLSGFYGATYMKGFRDPFNIDVPAIVRLITAVEARTNESLDEADRINDEVEAASKNPTHVVPHYHVVSRRLVILGAPIINRIRRILIDDVYRSIAYVFPETVTWLQSPDEIIHVGVVAKI</sequence>
<reference evidence="12 13" key="1">
    <citation type="submission" date="2014-04" db="EMBL/GenBank/DDBJ databases">
        <authorList>
            <consortium name="DOE Joint Genome Institute"/>
            <person name="Kuo A."/>
            <person name="Zuccaro A."/>
            <person name="Kohler A."/>
            <person name="Nagy L.G."/>
            <person name="Floudas D."/>
            <person name="Copeland A."/>
            <person name="Barry K.W."/>
            <person name="Cichocki N."/>
            <person name="Veneault-Fourrey C."/>
            <person name="LaButti K."/>
            <person name="Lindquist E.A."/>
            <person name="Lipzen A."/>
            <person name="Lundell T."/>
            <person name="Morin E."/>
            <person name="Murat C."/>
            <person name="Sun H."/>
            <person name="Tunlid A."/>
            <person name="Henrissat B."/>
            <person name="Grigoriev I.V."/>
            <person name="Hibbett D.S."/>
            <person name="Martin F."/>
            <person name="Nordberg H.P."/>
            <person name="Cantor M.N."/>
            <person name="Hua S.X."/>
        </authorList>
    </citation>
    <scope>NUCLEOTIDE SEQUENCE [LARGE SCALE GENOMIC DNA]</scope>
    <source>
        <strain evidence="12 13">MAFF 305830</strain>
    </source>
</reference>
<dbReference type="GO" id="GO:0015079">
    <property type="term" value="F:potassium ion transmembrane transporter activity"/>
    <property type="evidence" value="ECO:0007669"/>
    <property type="project" value="InterPro"/>
</dbReference>
<evidence type="ECO:0008006" key="14">
    <source>
        <dbReference type="Google" id="ProtNLM"/>
    </source>
</evidence>
<accession>A0A0C3AWZ2</accession>
<keyword evidence="6 9" id="KW-1133">Transmembrane helix</keyword>
<evidence type="ECO:0000256" key="7">
    <source>
        <dbReference type="ARBA" id="ARBA00023065"/>
    </source>
</evidence>
<feature type="transmembrane region" description="Helical" evidence="9">
    <location>
        <begin position="57"/>
        <end position="78"/>
    </location>
</feature>
<dbReference type="HOGENOM" id="CLU_008142_4_0_1"/>
<keyword evidence="8 9" id="KW-0472">Membrane</keyword>
<feature type="transmembrane region" description="Helical" evidence="9">
    <location>
        <begin position="307"/>
        <end position="328"/>
    </location>
</feature>
<name>A0A0C3AWZ2_SERVB</name>
<evidence type="ECO:0000256" key="4">
    <source>
        <dbReference type="ARBA" id="ARBA00022692"/>
    </source>
</evidence>
<feature type="transmembrane region" description="Helical" evidence="9">
    <location>
        <begin position="280"/>
        <end position="301"/>
    </location>
</feature>
<keyword evidence="4 9" id="KW-0812">Transmembrane</keyword>
<evidence type="ECO:0000256" key="1">
    <source>
        <dbReference type="ARBA" id="ARBA00004141"/>
    </source>
</evidence>
<comment type="subcellular location">
    <subcellularLocation>
        <location evidence="1">Membrane</location>
        <topology evidence="1">Multi-pass membrane protein</topology>
    </subcellularLocation>
</comment>
<evidence type="ECO:0000259" key="11">
    <source>
        <dbReference type="Pfam" id="PF22776"/>
    </source>
</evidence>
<feature type="domain" description="K+ potassium transporter C-terminal" evidence="11">
    <location>
        <begin position="418"/>
        <end position="594"/>
    </location>
</feature>
<feature type="transmembrane region" description="Helical" evidence="9">
    <location>
        <begin position="98"/>
        <end position="116"/>
    </location>
</feature>
<evidence type="ECO:0000256" key="2">
    <source>
        <dbReference type="ARBA" id="ARBA00022448"/>
    </source>
</evidence>
<reference evidence="13" key="2">
    <citation type="submission" date="2015-01" db="EMBL/GenBank/DDBJ databases">
        <title>Evolutionary Origins and Diversification of the Mycorrhizal Mutualists.</title>
        <authorList>
            <consortium name="DOE Joint Genome Institute"/>
            <consortium name="Mycorrhizal Genomics Consortium"/>
            <person name="Kohler A."/>
            <person name="Kuo A."/>
            <person name="Nagy L.G."/>
            <person name="Floudas D."/>
            <person name="Copeland A."/>
            <person name="Barry K.W."/>
            <person name="Cichocki N."/>
            <person name="Veneault-Fourrey C."/>
            <person name="LaButti K."/>
            <person name="Lindquist E.A."/>
            <person name="Lipzen A."/>
            <person name="Lundell T."/>
            <person name="Morin E."/>
            <person name="Murat C."/>
            <person name="Riley R."/>
            <person name="Ohm R."/>
            <person name="Sun H."/>
            <person name="Tunlid A."/>
            <person name="Henrissat B."/>
            <person name="Grigoriev I.V."/>
            <person name="Hibbett D.S."/>
            <person name="Martin F."/>
        </authorList>
    </citation>
    <scope>NUCLEOTIDE SEQUENCE [LARGE SCALE GENOMIC DNA]</scope>
    <source>
        <strain evidence="13">MAFF 305830</strain>
    </source>
</reference>
<evidence type="ECO:0000313" key="12">
    <source>
        <dbReference type="EMBL" id="KIM23761.1"/>
    </source>
</evidence>
<feature type="transmembrane region" description="Helical" evidence="9">
    <location>
        <begin position="249"/>
        <end position="268"/>
    </location>
</feature>
<feature type="transmembrane region" description="Helical" evidence="9">
    <location>
        <begin position="128"/>
        <end position="148"/>
    </location>
</feature>
<keyword evidence="2" id="KW-0813">Transport</keyword>
<dbReference type="InterPro" id="IPR053952">
    <property type="entry name" value="K_trans_C"/>
</dbReference>
<evidence type="ECO:0000256" key="3">
    <source>
        <dbReference type="ARBA" id="ARBA00022538"/>
    </source>
</evidence>
<keyword evidence="5" id="KW-0630">Potassium</keyword>
<keyword evidence="13" id="KW-1185">Reference proteome</keyword>
<evidence type="ECO:0000313" key="13">
    <source>
        <dbReference type="Proteomes" id="UP000054097"/>
    </source>
</evidence>
<dbReference type="AlphaFoldDB" id="A0A0C3AWZ2"/>
<dbReference type="OrthoDB" id="504708at2759"/>
<evidence type="ECO:0000256" key="5">
    <source>
        <dbReference type="ARBA" id="ARBA00022958"/>
    </source>
</evidence>
<evidence type="ECO:0000259" key="10">
    <source>
        <dbReference type="Pfam" id="PF02705"/>
    </source>
</evidence>
<dbReference type="Pfam" id="PF02705">
    <property type="entry name" value="K_trans"/>
    <property type="match status" value="1"/>
</dbReference>
<keyword evidence="3" id="KW-0633">Potassium transport</keyword>
<protein>
    <recommendedName>
        <fullName evidence="14">Potassium transporter</fullName>
    </recommendedName>
</protein>